<gene>
    <name evidence="5" type="ORF">B0H41_005785</name>
</gene>
<reference evidence="5" key="2">
    <citation type="journal article" date="2022" name="Nat. Biotechnol.">
        <title>Carbon-negative production of acetone and isopropanol by gas fermentation at industrial pilot scale.</title>
        <authorList>
            <person name="Liew F.E."/>
            <person name="Nogle R."/>
            <person name="Abdalla T."/>
            <person name="Rasor B.J."/>
            <person name="Canter C."/>
            <person name="Jensen R.O."/>
            <person name="Wang L."/>
            <person name="Strutz J."/>
            <person name="Chirania P."/>
            <person name="De Tissera S."/>
            <person name="Mueller A.P."/>
            <person name="Ruan Z."/>
            <person name="Gao A."/>
            <person name="Tran L."/>
            <person name="Engle N.L."/>
            <person name="Bromley J.C."/>
            <person name="Daniell J."/>
            <person name="Conrado R."/>
            <person name="Tschaplinski T.J."/>
            <person name="Giannone R.J."/>
            <person name="Hettich R.L."/>
            <person name="Karim A.S."/>
            <person name="Simpson S.D."/>
            <person name="Brown S.D."/>
            <person name="Leang C."/>
            <person name="Jewett M.C."/>
            <person name="Kopke M."/>
        </authorList>
    </citation>
    <scope>NUCLEOTIDE SEQUENCE</scope>
    <source>
        <strain evidence="5">DJ080</strain>
    </source>
</reference>
<dbReference type="Proteomes" id="UP001193748">
    <property type="component" value="Unassembled WGS sequence"/>
</dbReference>
<feature type="domain" description="HTH marR-type" evidence="4">
    <location>
        <begin position="3"/>
        <end position="143"/>
    </location>
</feature>
<dbReference type="GO" id="GO:0003677">
    <property type="term" value="F:DNA binding"/>
    <property type="evidence" value="ECO:0007669"/>
    <property type="project" value="UniProtKB-KW"/>
</dbReference>
<dbReference type="InterPro" id="IPR023187">
    <property type="entry name" value="Tscrpt_reg_MarR-type_CS"/>
</dbReference>
<sequence length="183" mass="20896">MDNYKALFLIQQIYATLFSLTNKIQIKGDEYCKPLTSRQLMAMVAIIHLPENETTLNNIAKKLGTTKQSVKQLITNLENKGYVLTMPSQYDKRAVNVKITEAGTDAMKKICAGKSMGFFGKLSKDFSIEEMEILWTLLKKLYRFDGEEQDGFEAEGKFDMGDDTLEIQKRALNEFDRARNEGK</sequence>
<dbReference type="RefSeq" id="WP_173712282.1">
    <property type="nucleotide sequence ID" value="NZ_JABSWW010000001.1"/>
</dbReference>
<reference evidence="5" key="1">
    <citation type="submission" date="2020-05" db="EMBL/GenBank/DDBJ databases">
        <authorList>
            <person name="Brown S."/>
            <person name="Huntemann M."/>
            <person name="Clum A."/>
            <person name="Spunde A."/>
            <person name="Palaniappan K."/>
            <person name="Ritter S."/>
            <person name="Mikhailova N."/>
            <person name="Chen I.-M."/>
            <person name="Stamatis D."/>
            <person name="Reddy T."/>
            <person name="O'Malley R."/>
            <person name="Daum C."/>
            <person name="Shapiro N."/>
            <person name="Ivanova N."/>
            <person name="Kyrpides N."/>
            <person name="Woyke T."/>
        </authorList>
    </citation>
    <scope>NUCLEOTIDE SEQUENCE</scope>
    <source>
        <strain evidence="5">DJ080</strain>
    </source>
</reference>
<protein>
    <submittedName>
        <fullName evidence="5">DNA-binding MarR family transcriptional regulator</fullName>
    </submittedName>
</protein>
<dbReference type="Gene3D" id="1.10.10.10">
    <property type="entry name" value="Winged helix-like DNA-binding domain superfamily/Winged helix DNA-binding domain"/>
    <property type="match status" value="1"/>
</dbReference>
<keyword evidence="2 5" id="KW-0238">DNA-binding</keyword>
<dbReference type="GO" id="GO:0003700">
    <property type="term" value="F:DNA-binding transcription factor activity"/>
    <property type="evidence" value="ECO:0007669"/>
    <property type="project" value="InterPro"/>
</dbReference>
<evidence type="ECO:0000256" key="3">
    <source>
        <dbReference type="ARBA" id="ARBA00023163"/>
    </source>
</evidence>
<dbReference type="GO" id="GO:0006950">
    <property type="term" value="P:response to stress"/>
    <property type="evidence" value="ECO:0007669"/>
    <property type="project" value="TreeGrafter"/>
</dbReference>
<dbReference type="PRINTS" id="PR00598">
    <property type="entry name" value="HTHMARR"/>
</dbReference>
<dbReference type="SUPFAM" id="SSF46785">
    <property type="entry name" value="Winged helix' DNA-binding domain"/>
    <property type="match status" value="1"/>
</dbReference>
<evidence type="ECO:0000256" key="2">
    <source>
        <dbReference type="ARBA" id="ARBA00023125"/>
    </source>
</evidence>
<evidence type="ECO:0000313" key="6">
    <source>
        <dbReference type="Proteomes" id="UP001193748"/>
    </source>
</evidence>
<name>A0AAX0BAW3_CLOBE</name>
<dbReference type="PROSITE" id="PS50995">
    <property type="entry name" value="HTH_MARR_2"/>
    <property type="match status" value="1"/>
</dbReference>
<dbReference type="PANTHER" id="PTHR33164:SF43">
    <property type="entry name" value="HTH-TYPE TRANSCRIPTIONAL REPRESSOR YETL"/>
    <property type="match status" value="1"/>
</dbReference>
<proteinExistence type="predicted"/>
<dbReference type="InterPro" id="IPR000835">
    <property type="entry name" value="HTH_MarR-typ"/>
</dbReference>
<keyword evidence="1" id="KW-0805">Transcription regulation</keyword>
<dbReference type="Pfam" id="PF12802">
    <property type="entry name" value="MarR_2"/>
    <property type="match status" value="1"/>
</dbReference>
<dbReference type="InterPro" id="IPR039422">
    <property type="entry name" value="MarR/SlyA-like"/>
</dbReference>
<comment type="caution">
    <text evidence="5">The sequence shown here is derived from an EMBL/GenBank/DDBJ whole genome shotgun (WGS) entry which is preliminary data.</text>
</comment>
<keyword evidence="3" id="KW-0804">Transcription</keyword>
<dbReference type="InterPro" id="IPR036388">
    <property type="entry name" value="WH-like_DNA-bd_sf"/>
</dbReference>
<dbReference type="AlphaFoldDB" id="A0AAX0BAW3"/>
<dbReference type="InterPro" id="IPR036390">
    <property type="entry name" value="WH_DNA-bd_sf"/>
</dbReference>
<dbReference type="PROSITE" id="PS01117">
    <property type="entry name" value="HTH_MARR_1"/>
    <property type="match status" value="1"/>
</dbReference>
<dbReference type="EMBL" id="JABSWW010000001">
    <property type="protein sequence ID" value="NRT92106.1"/>
    <property type="molecule type" value="Genomic_DNA"/>
</dbReference>
<organism evidence="5 6">
    <name type="scientific">Clostridium beijerinckii</name>
    <name type="common">Clostridium MP</name>
    <dbReference type="NCBI Taxonomy" id="1520"/>
    <lineage>
        <taxon>Bacteria</taxon>
        <taxon>Bacillati</taxon>
        <taxon>Bacillota</taxon>
        <taxon>Clostridia</taxon>
        <taxon>Eubacteriales</taxon>
        <taxon>Clostridiaceae</taxon>
        <taxon>Clostridium</taxon>
    </lineage>
</organism>
<dbReference type="SMART" id="SM00347">
    <property type="entry name" value="HTH_MARR"/>
    <property type="match status" value="1"/>
</dbReference>
<dbReference type="PANTHER" id="PTHR33164">
    <property type="entry name" value="TRANSCRIPTIONAL REGULATOR, MARR FAMILY"/>
    <property type="match status" value="1"/>
</dbReference>
<evidence type="ECO:0000256" key="1">
    <source>
        <dbReference type="ARBA" id="ARBA00023015"/>
    </source>
</evidence>
<evidence type="ECO:0000259" key="4">
    <source>
        <dbReference type="PROSITE" id="PS50995"/>
    </source>
</evidence>
<evidence type="ECO:0000313" key="5">
    <source>
        <dbReference type="EMBL" id="NRT92106.1"/>
    </source>
</evidence>
<accession>A0AAX0BAW3</accession>